<dbReference type="Proteomes" id="UP000001025">
    <property type="component" value="Chromosome"/>
</dbReference>
<dbReference type="STRING" id="243090.RB10743"/>
<organism evidence="1 2">
    <name type="scientific">Rhodopirellula baltica (strain DSM 10527 / NCIMB 13988 / SH1)</name>
    <dbReference type="NCBI Taxonomy" id="243090"/>
    <lineage>
        <taxon>Bacteria</taxon>
        <taxon>Pseudomonadati</taxon>
        <taxon>Planctomycetota</taxon>
        <taxon>Planctomycetia</taxon>
        <taxon>Pirellulales</taxon>
        <taxon>Pirellulaceae</taxon>
        <taxon>Rhodopirellula</taxon>
    </lineage>
</organism>
<accession>Q7UKB3</accession>
<proteinExistence type="predicted"/>
<protein>
    <submittedName>
        <fullName evidence="1">Uncharacterized protein</fullName>
    </submittedName>
</protein>
<gene>
    <name evidence="1" type="ordered locus">RB10743</name>
</gene>
<dbReference type="AlphaFoldDB" id="Q7UKB3"/>
<dbReference type="KEGG" id="rba:RB10743"/>
<dbReference type="InParanoid" id="Q7UKB3"/>
<reference evidence="1 2" key="1">
    <citation type="journal article" date="2003" name="Proc. Natl. Acad. Sci. U.S.A.">
        <title>Complete genome sequence of the marine planctomycete Pirellula sp. strain 1.</title>
        <authorList>
            <person name="Gloeckner F.O."/>
            <person name="Kube M."/>
            <person name="Bauer M."/>
            <person name="Teeling H."/>
            <person name="Lombardot T."/>
            <person name="Ludwig W."/>
            <person name="Gade D."/>
            <person name="Beck A."/>
            <person name="Borzym K."/>
            <person name="Heitmann K."/>
            <person name="Rabus R."/>
            <person name="Schlesner H."/>
            <person name="Amann R."/>
            <person name="Reinhardt R."/>
        </authorList>
    </citation>
    <scope>NUCLEOTIDE SEQUENCE [LARGE SCALE GENOMIC DNA]</scope>
    <source>
        <strain evidence="2">DSM 10527 / NCIMB 13988 / SH1</strain>
    </source>
</reference>
<keyword evidence="2" id="KW-1185">Reference proteome</keyword>
<name>Q7UKB3_RHOBA</name>
<evidence type="ECO:0000313" key="1">
    <source>
        <dbReference type="EMBL" id="CAD76968.1"/>
    </source>
</evidence>
<evidence type="ECO:0000313" key="2">
    <source>
        <dbReference type="Proteomes" id="UP000001025"/>
    </source>
</evidence>
<dbReference type="EMBL" id="BX294152">
    <property type="protein sequence ID" value="CAD76968.1"/>
    <property type="molecule type" value="Genomic_DNA"/>
</dbReference>
<dbReference type="EnsemblBacteria" id="CAD76968">
    <property type="protein sequence ID" value="CAD76968"/>
    <property type="gene ID" value="RB10743"/>
</dbReference>
<sequence>MQRAFEIGERLKHWCDAMFRSVSGEFPHLHAWLFMVFIETISAPRVLMQTRGMIFACFSMFGRHEGSFSMPWETVKHWVFDKWTGRSVQHSEELPK</sequence>
<dbReference type="HOGENOM" id="CLU_2357808_0_0_0"/>